<feature type="transmembrane region" description="Helical" evidence="2">
    <location>
        <begin position="138"/>
        <end position="158"/>
    </location>
</feature>
<dbReference type="SUPFAM" id="SSF103473">
    <property type="entry name" value="MFS general substrate transporter"/>
    <property type="match status" value="1"/>
</dbReference>
<protein>
    <recommendedName>
        <fullName evidence="5">MFS transporter</fullName>
    </recommendedName>
</protein>
<keyword evidence="2" id="KW-0472">Membrane</keyword>
<dbReference type="InterPro" id="IPR036259">
    <property type="entry name" value="MFS_trans_sf"/>
</dbReference>
<evidence type="ECO:0000313" key="3">
    <source>
        <dbReference type="EMBL" id="MCB7389332.1"/>
    </source>
</evidence>
<feature type="transmembrane region" description="Helical" evidence="2">
    <location>
        <begin position="43"/>
        <end position="60"/>
    </location>
</feature>
<dbReference type="RefSeq" id="WP_227183860.1">
    <property type="nucleotide sequence ID" value="NZ_JAJCIQ010000021.1"/>
</dbReference>
<keyword evidence="2" id="KW-0812">Transmembrane</keyword>
<feature type="transmembrane region" description="Helical" evidence="2">
    <location>
        <begin position="164"/>
        <end position="181"/>
    </location>
</feature>
<evidence type="ECO:0008006" key="5">
    <source>
        <dbReference type="Google" id="ProtNLM"/>
    </source>
</evidence>
<dbReference type="EMBL" id="JAJCIS010000022">
    <property type="protein sequence ID" value="MCB7389332.1"/>
    <property type="molecule type" value="Genomic_DNA"/>
</dbReference>
<gene>
    <name evidence="3" type="ORF">LIZ65_18785</name>
</gene>
<sequence length="195" mass="22393">MRLFNMESMNRNLVYFKWYKILFLTMLIDPIFVMYAYSEGLSVNQIFILTSIETILIIFLEVPTGIISDLFGYKISMVFAVLCYIFSNIIIMIFPTFISFVLCEVFIALCKVLSSGADETYLYLTLDNKDDYTKISGALDSINFLITGIISISIGYLYTMNKHYPFILSITVCGLALVMALKLENIKEYHLEIKS</sequence>
<feature type="transmembrane region" description="Helical" evidence="2">
    <location>
        <begin position="72"/>
        <end position="91"/>
    </location>
</feature>
<evidence type="ECO:0000256" key="1">
    <source>
        <dbReference type="ARBA" id="ARBA00004651"/>
    </source>
</evidence>
<feature type="transmembrane region" description="Helical" evidence="2">
    <location>
        <begin position="21"/>
        <end position="37"/>
    </location>
</feature>
<keyword evidence="2" id="KW-1133">Transmembrane helix</keyword>
<dbReference type="InterPro" id="IPR011701">
    <property type="entry name" value="MFS"/>
</dbReference>
<proteinExistence type="predicted"/>
<evidence type="ECO:0000313" key="4">
    <source>
        <dbReference type="Proteomes" id="UP001299546"/>
    </source>
</evidence>
<dbReference type="PANTHER" id="PTHR23530">
    <property type="entry name" value="TRANSPORT PROTEIN-RELATED"/>
    <property type="match status" value="1"/>
</dbReference>
<dbReference type="Pfam" id="PF07690">
    <property type="entry name" value="MFS_1"/>
    <property type="match status" value="1"/>
</dbReference>
<dbReference type="PANTHER" id="PTHR23530:SF1">
    <property type="entry name" value="PERMEASE, MAJOR FACILITATOR SUPERFAMILY-RELATED"/>
    <property type="match status" value="1"/>
</dbReference>
<dbReference type="InterPro" id="IPR053160">
    <property type="entry name" value="MFS_DHA3_Transporter"/>
</dbReference>
<reference evidence="3 4" key="1">
    <citation type="submission" date="2021-10" db="EMBL/GenBank/DDBJ databases">
        <title>Collection of gut derived symbiotic bacterial strains cultured from healthy donors.</title>
        <authorList>
            <person name="Lin H."/>
            <person name="Littmann E."/>
            <person name="Kohout C."/>
            <person name="Pamer E.G."/>
        </authorList>
    </citation>
    <scope>NUCLEOTIDE SEQUENCE [LARGE SCALE GENOMIC DNA]</scope>
    <source>
        <strain evidence="3 4">DFI.1.165</strain>
    </source>
</reference>
<accession>A0ABS8DLK0</accession>
<organism evidence="3 4">
    <name type="scientific">Bariatricus massiliensis</name>
    <dbReference type="NCBI Taxonomy" id="1745713"/>
    <lineage>
        <taxon>Bacteria</taxon>
        <taxon>Bacillati</taxon>
        <taxon>Bacillota</taxon>
        <taxon>Clostridia</taxon>
        <taxon>Lachnospirales</taxon>
        <taxon>Lachnospiraceae</taxon>
        <taxon>Bariatricus</taxon>
    </lineage>
</organism>
<evidence type="ECO:0000256" key="2">
    <source>
        <dbReference type="SAM" id="Phobius"/>
    </source>
</evidence>
<comment type="caution">
    <text evidence="3">The sequence shown here is derived from an EMBL/GenBank/DDBJ whole genome shotgun (WGS) entry which is preliminary data.</text>
</comment>
<name>A0ABS8DLK0_9FIRM</name>
<comment type="subcellular location">
    <subcellularLocation>
        <location evidence="1">Cell membrane</location>
        <topology evidence="1">Multi-pass membrane protein</topology>
    </subcellularLocation>
</comment>
<dbReference type="Gene3D" id="1.20.1250.20">
    <property type="entry name" value="MFS general substrate transporter like domains"/>
    <property type="match status" value="1"/>
</dbReference>
<keyword evidence="4" id="KW-1185">Reference proteome</keyword>
<dbReference type="Proteomes" id="UP001299546">
    <property type="component" value="Unassembled WGS sequence"/>
</dbReference>